<name>A0A9R1AMY2_TRITD</name>
<protein>
    <recommendedName>
        <fullName evidence="3">Reverse transcriptase zinc-binding domain-containing protein</fullName>
    </recommendedName>
</protein>
<sequence>MKFSSKILQHPNVPWTLWYNHQHPLGIATKTTRPSFLWKIINNNLPLLIEHSFVITYNGLSTFFWLDKWLLHSPLQKVFPNLYSHSIDDKVLVATIWQTSLLTNLRNRLSNVAARELDWVLLLLQDFQQVDQPDERSLTHGLSFSAKNAYSSIVAEDSTDPHHDLVWASKFPIKVKVFAWLLLRD</sequence>
<evidence type="ECO:0008006" key="3">
    <source>
        <dbReference type="Google" id="ProtNLM"/>
    </source>
</evidence>
<proteinExistence type="predicted"/>
<dbReference type="OMA" id="TRWHLEL"/>
<dbReference type="Proteomes" id="UP000324705">
    <property type="component" value="Chromosome 5B"/>
</dbReference>
<dbReference type="AlphaFoldDB" id="A0A9R1AMY2"/>
<evidence type="ECO:0000313" key="2">
    <source>
        <dbReference type="Proteomes" id="UP000324705"/>
    </source>
</evidence>
<evidence type="ECO:0000313" key="1">
    <source>
        <dbReference type="EMBL" id="VAI33780.1"/>
    </source>
</evidence>
<dbReference type="Gramene" id="TRITD5Bv1G150480.1">
    <property type="protein sequence ID" value="TRITD5Bv1G150480.1"/>
    <property type="gene ID" value="TRITD5Bv1G150480"/>
</dbReference>
<gene>
    <name evidence="1" type="ORF">TRITD_5Bv1G150480</name>
</gene>
<dbReference type="PANTHER" id="PTHR36617">
    <property type="entry name" value="PROTEIN, PUTATIVE-RELATED"/>
    <property type="match status" value="1"/>
</dbReference>
<keyword evidence="2" id="KW-1185">Reference proteome</keyword>
<accession>A0A9R1AMY2</accession>
<reference evidence="1 2" key="1">
    <citation type="submission" date="2017-09" db="EMBL/GenBank/DDBJ databases">
        <authorList>
            <consortium name="International Durum Wheat Genome Sequencing Consortium (IDWGSC)"/>
            <person name="Milanesi L."/>
        </authorList>
    </citation>
    <scope>NUCLEOTIDE SEQUENCE [LARGE SCALE GENOMIC DNA]</scope>
    <source>
        <strain evidence="2">cv. Svevo</strain>
    </source>
</reference>
<organism evidence="1 2">
    <name type="scientific">Triticum turgidum subsp. durum</name>
    <name type="common">Durum wheat</name>
    <name type="synonym">Triticum durum</name>
    <dbReference type="NCBI Taxonomy" id="4567"/>
    <lineage>
        <taxon>Eukaryota</taxon>
        <taxon>Viridiplantae</taxon>
        <taxon>Streptophyta</taxon>
        <taxon>Embryophyta</taxon>
        <taxon>Tracheophyta</taxon>
        <taxon>Spermatophyta</taxon>
        <taxon>Magnoliopsida</taxon>
        <taxon>Liliopsida</taxon>
        <taxon>Poales</taxon>
        <taxon>Poaceae</taxon>
        <taxon>BOP clade</taxon>
        <taxon>Pooideae</taxon>
        <taxon>Triticodae</taxon>
        <taxon>Triticeae</taxon>
        <taxon>Triticinae</taxon>
        <taxon>Triticum</taxon>
    </lineage>
</organism>
<dbReference type="EMBL" id="LT934120">
    <property type="protein sequence ID" value="VAI33780.1"/>
    <property type="molecule type" value="Genomic_DNA"/>
</dbReference>
<dbReference type="PANTHER" id="PTHR36617:SF5">
    <property type="entry name" value="OS05G0421675 PROTEIN"/>
    <property type="match status" value="1"/>
</dbReference>